<comment type="caution">
    <text evidence="9">The sequence shown here is derived from an EMBL/GenBank/DDBJ whole genome shotgun (WGS) entry which is preliminary data.</text>
</comment>
<dbReference type="CDD" id="cd07812">
    <property type="entry name" value="SRPBCC"/>
    <property type="match status" value="1"/>
</dbReference>
<dbReference type="PANTHER" id="PTHR43289">
    <property type="entry name" value="MITOGEN-ACTIVATED PROTEIN KINASE KINASE KINASE 20-RELATED"/>
    <property type="match status" value="1"/>
</dbReference>
<keyword evidence="5 6" id="KW-0067">ATP-binding</keyword>
<dbReference type="PANTHER" id="PTHR43289:SF6">
    <property type="entry name" value="SERINE_THREONINE-PROTEIN KINASE NEKL-3"/>
    <property type="match status" value="1"/>
</dbReference>
<dbReference type="InterPro" id="IPR017441">
    <property type="entry name" value="Protein_kinase_ATP_BS"/>
</dbReference>
<dbReference type="Gene3D" id="3.30.200.20">
    <property type="entry name" value="Phosphorylase Kinase, domain 1"/>
    <property type="match status" value="1"/>
</dbReference>
<evidence type="ECO:0000256" key="5">
    <source>
        <dbReference type="ARBA" id="ARBA00022840"/>
    </source>
</evidence>
<accession>A0A5C6AT43</accession>
<dbReference type="GO" id="GO:0005524">
    <property type="term" value="F:ATP binding"/>
    <property type="evidence" value="ECO:0007669"/>
    <property type="project" value="UniProtKB-UniRule"/>
</dbReference>
<dbReference type="GO" id="GO:0004674">
    <property type="term" value="F:protein serine/threonine kinase activity"/>
    <property type="evidence" value="ECO:0007669"/>
    <property type="project" value="UniProtKB-EC"/>
</dbReference>
<dbReference type="Pfam" id="PF00069">
    <property type="entry name" value="Pkinase"/>
    <property type="match status" value="1"/>
</dbReference>
<evidence type="ECO:0000256" key="1">
    <source>
        <dbReference type="ARBA" id="ARBA00004167"/>
    </source>
</evidence>
<dbReference type="InterPro" id="IPR008271">
    <property type="entry name" value="Ser/Thr_kinase_AS"/>
</dbReference>
<evidence type="ECO:0000259" key="7">
    <source>
        <dbReference type="PROSITE" id="PS50011"/>
    </source>
</evidence>
<dbReference type="GO" id="GO:0016020">
    <property type="term" value="C:membrane"/>
    <property type="evidence" value="ECO:0007669"/>
    <property type="project" value="UniProtKB-SubCell"/>
</dbReference>
<dbReference type="GO" id="GO:0009190">
    <property type="term" value="P:cyclic nucleotide biosynthetic process"/>
    <property type="evidence" value="ECO:0007669"/>
    <property type="project" value="InterPro"/>
</dbReference>
<sequence length="1228" mass="135955">MQGAPIYTSNTWVSCGGQSVVMRTDGSLSCHLQNMFADQTAELPIQRLPAKPCQWSPLSVVPDAESLIGFDSDGRAQEWRMATFLRDEPSAMEQWNQRIALLDLASHFAIRQVVENGLVHSPPWLKLGIATNVDLQQDRLANRLQQLSKVERLTVAAIIVDALNAAHHVGLYHGALDIDAIWTSGNFESLVVQIDFCTFGSSPSGSLERFDADADLVSLQRLLRQLLDFVPRSHALKCLGGRDRVVLSKWLAERVSDDEHLPTLSQWQSILGAFLPQHEMLDDNSLDSTAETTGGLLNKNALAGRTHLLGRQPAARIKQESLEGVCLGRFRLLESIGEGGMGVVYRAVDQSNQQTVAVKVLRLSGSDAAHSIRRFRKEARLLADAENEHVTKLIDVGHEGETHYLAMEFIEGVNLKDWLAHHQPIDESTALRIMEDLSHALVDAHARGVIHRDLKPENVLLKLREQDIPDGLRIETLPLEDFTLKLTDFGIARHAEQSESMEVTKAGAVIGTPRYMSPEQCRAQKSFDPSADVYSLGITFYELLTGDVPFVSDDLMRLAGMHCFDAPTPIQQRNARVTDGAARIVHRCLQKKPADRFGDASQLLTAIREITRGQSSDIEAHPRMPDHDVGKLWSKTVSWQLKSKPADLWPLVSNTERLNEAIGLPSVEYRTEQDPELGTRKFGEFTLSGIRIAWEEHPFEWIEGKRMGILREFETGPFKWFLSTVTLQPTADGGTELSHRVQIEPRNLIGRILTTVEADWKGFRNLARVYDRMDRAIQGRLTTTEGKDAFKKVTPLKPKRQSRLRQRMDLLSEQGVSASVVDALTTMVTQWSEQELAQIRPLAAADRLKVDGADMIDACLLSAAHGILTLGWDVLCPTCRAPASRGSELSDIESHTHCQACDVDFRSNLGDAIEMVFRVHAEIRDANTGQYCIGGPEHSPHVVAQLRVAAGECLQTTLDLPIGDYLIRGPRLPRTQMIKVQDAASPSSAEFVFSRFGSADHTIKLRSGSQCITLMNDLSTLHVVRIERMIPRDDVVTATMATANPLFQKLFPRQTFAADNPISSETMSFVATTLNETDRLYDSLSDEAVYRMVNGHLKLISEVVVSNGGNVVKTIGESLLAVFPSRDQALLAARHMRAAVQEGDSRQLSFGIGVHCGPTLVTTQNNRLDYFGSTVRAVLALPQRAGNQTLVTAPVFSDPGVREVMADAMTEIETMDLPGTPNLLVSKI</sequence>
<dbReference type="Proteomes" id="UP000320176">
    <property type="component" value="Unassembled WGS sequence"/>
</dbReference>
<dbReference type="InterPro" id="IPR001054">
    <property type="entry name" value="A/G_cyclase"/>
</dbReference>
<dbReference type="EMBL" id="SJPN01000004">
    <property type="protein sequence ID" value="TWU02246.1"/>
    <property type="molecule type" value="Genomic_DNA"/>
</dbReference>
<name>A0A5C6AT43_9BACT</name>
<dbReference type="PROSITE" id="PS50011">
    <property type="entry name" value="PROTEIN_KINASE_DOM"/>
    <property type="match status" value="1"/>
</dbReference>
<reference evidence="9 10" key="1">
    <citation type="submission" date="2019-02" db="EMBL/GenBank/DDBJ databases">
        <title>Deep-cultivation of Planctomycetes and their phenomic and genomic characterization uncovers novel biology.</title>
        <authorList>
            <person name="Wiegand S."/>
            <person name="Jogler M."/>
            <person name="Boedeker C."/>
            <person name="Pinto D."/>
            <person name="Vollmers J."/>
            <person name="Rivas-Marin E."/>
            <person name="Kohn T."/>
            <person name="Peeters S.H."/>
            <person name="Heuer A."/>
            <person name="Rast P."/>
            <person name="Oberbeckmann S."/>
            <person name="Bunk B."/>
            <person name="Jeske O."/>
            <person name="Meyerdierks A."/>
            <person name="Storesund J.E."/>
            <person name="Kallscheuer N."/>
            <person name="Luecker S."/>
            <person name="Lage O.M."/>
            <person name="Pohl T."/>
            <person name="Merkel B.J."/>
            <person name="Hornburger P."/>
            <person name="Mueller R.-W."/>
            <person name="Bruemmer F."/>
            <person name="Labrenz M."/>
            <person name="Spormann A.M."/>
            <person name="Op Den Camp H."/>
            <person name="Overmann J."/>
            <person name="Amann R."/>
            <person name="Jetten M.S.M."/>
            <person name="Mascher T."/>
            <person name="Medema M.H."/>
            <person name="Devos D.P."/>
            <person name="Kaster A.-K."/>
            <person name="Ovreas L."/>
            <person name="Rohde M."/>
            <person name="Galperin M.Y."/>
            <person name="Jogler C."/>
        </authorList>
    </citation>
    <scope>NUCLEOTIDE SEQUENCE [LARGE SCALE GENOMIC DNA]</scope>
    <source>
        <strain evidence="9 10">Pla52n</strain>
    </source>
</reference>
<dbReference type="InterPro" id="IPR045983">
    <property type="entry name" value="GUC-dom-containing_N"/>
</dbReference>
<evidence type="ECO:0000256" key="4">
    <source>
        <dbReference type="ARBA" id="ARBA00022777"/>
    </source>
</evidence>
<dbReference type="InterPro" id="IPR000719">
    <property type="entry name" value="Prot_kinase_dom"/>
</dbReference>
<evidence type="ECO:0000259" key="8">
    <source>
        <dbReference type="PROSITE" id="PS50125"/>
    </source>
</evidence>
<dbReference type="AlphaFoldDB" id="A0A5C6AT43"/>
<evidence type="ECO:0000256" key="2">
    <source>
        <dbReference type="ARBA" id="ARBA00022679"/>
    </source>
</evidence>
<dbReference type="PROSITE" id="PS00108">
    <property type="entry name" value="PROTEIN_KINASE_ST"/>
    <property type="match status" value="1"/>
</dbReference>
<keyword evidence="3 6" id="KW-0547">Nucleotide-binding</keyword>
<dbReference type="Pfam" id="PF19363">
    <property type="entry name" value="DUF5939"/>
    <property type="match status" value="1"/>
</dbReference>
<dbReference type="InterPro" id="IPR029787">
    <property type="entry name" value="Nucleotide_cyclase"/>
</dbReference>
<gene>
    <name evidence="9" type="primary">stkP</name>
    <name evidence="9" type="ORF">Pla52n_32960</name>
</gene>
<evidence type="ECO:0000256" key="6">
    <source>
        <dbReference type="PROSITE-ProRule" id="PRU10141"/>
    </source>
</evidence>
<dbReference type="PROSITE" id="PS00107">
    <property type="entry name" value="PROTEIN_KINASE_ATP"/>
    <property type="match status" value="1"/>
</dbReference>
<keyword evidence="10" id="KW-1185">Reference proteome</keyword>
<evidence type="ECO:0000313" key="9">
    <source>
        <dbReference type="EMBL" id="TWU02246.1"/>
    </source>
</evidence>
<evidence type="ECO:0000256" key="3">
    <source>
        <dbReference type="ARBA" id="ARBA00022741"/>
    </source>
</evidence>
<dbReference type="SUPFAM" id="SSF55961">
    <property type="entry name" value="Bet v1-like"/>
    <property type="match status" value="1"/>
</dbReference>
<dbReference type="SMART" id="SM00220">
    <property type="entry name" value="S_TKc"/>
    <property type="match status" value="1"/>
</dbReference>
<keyword evidence="2 9" id="KW-0808">Transferase</keyword>
<feature type="binding site" evidence="6">
    <location>
        <position position="359"/>
    </location>
    <ligand>
        <name>ATP</name>
        <dbReference type="ChEBI" id="CHEBI:30616"/>
    </ligand>
</feature>
<comment type="subcellular location">
    <subcellularLocation>
        <location evidence="1">Membrane</location>
        <topology evidence="1">Single-pass membrane protein</topology>
    </subcellularLocation>
</comment>
<dbReference type="Gene3D" id="1.10.510.10">
    <property type="entry name" value="Transferase(Phosphotransferase) domain 1"/>
    <property type="match status" value="1"/>
</dbReference>
<protein>
    <submittedName>
        <fullName evidence="9">Serine/threonine-protein kinase StkP</fullName>
        <ecNumber evidence="9">2.7.11.1</ecNumber>
    </submittedName>
</protein>
<dbReference type="Gene3D" id="3.30.70.1230">
    <property type="entry name" value="Nucleotide cyclase"/>
    <property type="match status" value="1"/>
</dbReference>
<dbReference type="InterPro" id="IPR011009">
    <property type="entry name" value="Kinase-like_dom_sf"/>
</dbReference>
<dbReference type="PROSITE" id="PS50125">
    <property type="entry name" value="GUANYLATE_CYCLASE_2"/>
    <property type="match status" value="1"/>
</dbReference>
<dbReference type="CDD" id="cd14014">
    <property type="entry name" value="STKc_PknB_like"/>
    <property type="match status" value="1"/>
</dbReference>
<dbReference type="GO" id="GO:0035556">
    <property type="term" value="P:intracellular signal transduction"/>
    <property type="evidence" value="ECO:0007669"/>
    <property type="project" value="InterPro"/>
</dbReference>
<feature type="domain" description="Protein kinase" evidence="7">
    <location>
        <begin position="330"/>
        <end position="624"/>
    </location>
</feature>
<dbReference type="EC" id="2.7.11.1" evidence="9"/>
<evidence type="ECO:0000313" key="10">
    <source>
        <dbReference type="Proteomes" id="UP000320176"/>
    </source>
</evidence>
<dbReference type="GO" id="GO:0004016">
    <property type="term" value="F:adenylate cyclase activity"/>
    <property type="evidence" value="ECO:0007669"/>
    <property type="project" value="UniProtKB-ARBA"/>
</dbReference>
<organism evidence="9 10">
    <name type="scientific">Stieleria varia</name>
    <dbReference type="NCBI Taxonomy" id="2528005"/>
    <lineage>
        <taxon>Bacteria</taxon>
        <taxon>Pseudomonadati</taxon>
        <taxon>Planctomycetota</taxon>
        <taxon>Planctomycetia</taxon>
        <taxon>Pirellulales</taxon>
        <taxon>Pirellulaceae</taxon>
        <taxon>Stieleria</taxon>
    </lineage>
</organism>
<dbReference type="SUPFAM" id="SSF55073">
    <property type="entry name" value="Nucleotide cyclase"/>
    <property type="match status" value="1"/>
</dbReference>
<keyword evidence="4 9" id="KW-0418">Kinase</keyword>
<dbReference type="SUPFAM" id="SSF56112">
    <property type="entry name" value="Protein kinase-like (PK-like)"/>
    <property type="match status" value="1"/>
</dbReference>
<dbReference type="OrthoDB" id="6111975at2"/>
<proteinExistence type="predicted"/>
<feature type="domain" description="Guanylate cyclase" evidence="8">
    <location>
        <begin position="1066"/>
        <end position="1182"/>
    </location>
</feature>